<dbReference type="Proteomes" id="UP000286681">
    <property type="component" value="Unassembled WGS sequence"/>
</dbReference>
<keyword evidence="12" id="KW-1185">Reference proteome</keyword>
<organism evidence="9 12">
    <name type="scientific">Sphingomonas koreensis</name>
    <dbReference type="NCBI Taxonomy" id="93064"/>
    <lineage>
        <taxon>Bacteria</taxon>
        <taxon>Pseudomonadati</taxon>
        <taxon>Pseudomonadota</taxon>
        <taxon>Alphaproteobacteria</taxon>
        <taxon>Sphingomonadales</taxon>
        <taxon>Sphingomonadaceae</taxon>
        <taxon>Sphingomonas</taxon>
    </lineage>
</organism>
<evidence type="ECO:0000256" key="6">
    <source>
        <dbReference type="RuleBase" id="RU362062"/>
    </source>
</evidence>
<dbReference type="RefSeq" id="WP_075151396.1">
    <property type="nucleotide sequence ID" value="NZ_CP018820.1"/>
</dbReference>
<comment type="similarity">
    <text evidence="2">Belongs to the flagella basal body rod proteins family.</text>
</comment>
<dbReference type="PANTHER" id="PTHR30435:SF2">
    <property type="entry name" value="FLAGELLAR BASAL-BODY ROD PROTEIN FLGC"/>
    <property type="match status" value="1"/>
</dbReference>
<dbReference type="EMBL" id="CP018820">
    <property type="protein sequence ID" value="APR52591.1"/>
    <property type="molecule type" value="Genomic_DNA"/>
</dbReference>
<evidence type="ECO:0000313" key="14">
    <source>
        <dbReference type="Proteomes" id="UP000287746"/>
    </source>
</evidence>
<dbReference type="OrthoDB" id="9813951at2"/>
<evidence type="ECO:0000259" key="7">
    <source>
        <dbReference type="Pfam" id="PF00460"/>
    </source>
</evidence>
<dbReference type="InterPro" id="IPR010930">
    <property type="entry name" value="Flg_bb/hook_C_dom"/>
</dbReference>
<reference evidence="12" key="2">
    <citation type="submission" date="2016-12" db="EMBL/GenBank/DDBJ databases">
        <title>Whole genome sequencing of Sphingomonas sp. ABOJV.</title>
        <authorList>
            <person name="Conlan S."/>
            <person name="Thomas P.J."/>
            <person name="Mullikin J."/>
            <person name="Palmore T.N."/>
            <person name="Frank K.M."/>
            <person name="Segre J.A."/>
        </authorList>
    </citation>
    <scope>NUCLEOTIDE SEQUENCE [LARGE SCALE GENOMIC DNA]</scope>
    <source>
        <strain evidence="12">ABOJV</strain>
    </source>
</reference>
<dbReference type="GO" id="GO:0071978">
    <property type="term" value="P:bacterial-type flagellum-dependent swarming motility"/>
    <property type="evidence" value="ECO:0007669"/>
    <property type="project" value="TreeGrafter"/>
</dbReference>
<dbReference type="NCBIfam" id="TIGR01395">
    <property type="entry name" value="FlgC"/>
    <property type="match status" value="1"/>
</dbReference>
<proteinExistence type="inferred from homology"/>
<feature type="domain" description="Flagellar basal body rod protein N-terminal" evidence="7">
    <location>
        <begin position="9"/>
        <end position="32"/>
    </location>
</feature>
<dbReference type="KEGG" id="skr:BRX40_09275"/>
<evidence type="ECO:0000313" key="11">
    <source>
        <dbReference type="EMBL" id="RSY81500.1"/>
    </source>
</evidence>
<accession>A0A1L6J9I1</accession>
<reference evidence="13 14" key="3">
    <citation type="submission" date="2018-07" db="EMBL/GenBank/DDBJ databases">
        <title>Genomic and Epidemiologic Investigation of an Indolent Hospital Outbreak.</title>
        <authorList>
            <person name="Johnson R.C."/>
            <person name="Deming C."/>
            <person name="Conlan S."/>
            <person name="Zellmer C.J."/>
            <person name="Michelin A.V."/>
            <person name="Lee-Lin S."/>
            <person name="Thomas P.J."/>
            <person name="Park M."/>
            <person name="Weingarten R.A."/>
            <person name="Less J."/>
            <person name="Dekker J.P."/>
            <person name="Frank K.M."/>
            <person name="Musser K.A."/>
            <person name="Mcquiston J.R."/>
            <person name="Henderson D.K."/>
            <person name="Lau A.F."/>
            <person name="Palmore T.N."/>
            <person name="Segre J.A."/>
        </authorList>
    </citation>
    <scope>NUCLEOTIDE SEQUENCE [LARGE SCALE GENOMIC DNA]</scope>
    <source>
        <strain evidence="11 14">SK-CDC1_0717</strain>
        <strain evidence="10 13">SK-NIH.Env10_0317</strain>
    </source>
</reference>
<dbReference type="GeneID" id="44132749"/>
<keyword evidence="9" id="KW-0966">Cell projection</keyword>
<evidence type="ECO:0000313" key="12">
    <source>
        <dbReference type="Proteomes" id="UP000185161"/>
    </source>
</evidence>
<sequence>MDLDSSIGVSASGLRAQSLRMRVIAENLANSDSVATRPGGDPYRRRVATFKSEVDRATGATRVSVRSIEGDKSQFQRVYEPGNPAADAAGYVQRPNVNSLIETADMKAAQRSYEANLNAIESARGMTMRTIDLLK</sequence>
<evidence type="ECO:0000313" key="13">
    <source>
        <dbReference type="Proteomes" id="UP000286681"/>
    </source>
</evidence>
<dbReference type="InterPro" id="IPR006299">
    <property type="entry name" value="FlgC"/>
</dbReference>
<evidence type="ECO:0000313" key="10">
    <source>
        <dbReference type="EMBL" id="RSU99989.1"/>
    </source>
</evidence>
<dbReference type="EMBL" id="QQWO01000020">
    <property type="protein sequence ID" value="RSU99989.1"/>
    <property type="molecule type" value="Genomic_DNA"/>
</dbReference>
<comment type="subcellular location">
    <subcellularLocation>
        <location evidence="1 6">Bacterial flagellum basal body</location>
    </subcellularLocation>
</comment>
<evidence type="ECO:0000256" key="2">
    <source>
        <dbReference type="ARBA" id="ARBA00009677"/>
    </source>
</evidence>
<evidence type="ECO:0000313" key="9">
    <source>
        <dbReference type="EMBL" id="APR52591.1"/>
    </source>
</evidence>
<feature type="domain" description="Flagellar basal-body/hook protein C-terminal" evidence="8">
    <location>
        <begin position="89"/>
        <end position="133"/>
    </location>
</feature>
<keyword evidence="9" id="KW-0969">Cilium</keyword>
<keyword evidence="4 6" id="KW-0975">Bacterial flagellum</keyword>
<comment type="subunit">
    <text evidence="5 6">The basal body constitutes a major portion of the flagellar organelle and consists of four rings (L,P,S, and M) mounted on a central rod. The rod consists of about 26 subunits of FlgG in the distal portion, and FlgB, FlgC and FlgF are thought to build up the proximal portion of the rod with about 6 subunits each.</text>
</comment>
<dbReference type="PANTHER" id="PTHR30435">
    <property type="entry name" value="FLAGELLAR PROTEIN"/>
    <property type="match status" value="1"/>
</dbReference>
<dbReference type="Proteomes" id="UP000185161">
    <property type="component" value="Chromosome"/>
</dbReference>
<evidence type="ECO:0000256" key="5">
    <source>
        <dbReference type="ARBA" id="ARBA00025933"/>
    </source>
</evidence>
<dbReference type="AlphaFoldDB" id="A0A1L6J9I1"/>
<dbReference type="InterPro" id="IPR001444">
    <property type="entry name" value="Flag_bb_rod_N"/>
</dbReference>
<name>A0A1L6J9I1_9SPHN</name>
<dbReference type="Pfam" id="PF06429">
    <property type="entry name" value="Flg_bbr_C"/>
    <property type="match status" value="1"/>
</dbReference>
<dbReference type="EMBL" id="QQYZ01000014">
    <property type="protein sequence ID" value="RSY81500.1"/>
    <property type="molecule type" value="Genomic_DNA"/>
</dbReference>
<dbReference type="STRING" id="93064.BRX40_09275"/>
<gene>
    <name evidence="10" type="primary">flgC</name>
    <name evidence="9" type="ORF">BRX40_09275</name>
    <name evidence="10" type="ORF">CA257_18965</name>
    <name evidence="11" type="ORF">DAH66_14735</name>
</gene>
<dbReference type="GO" id="GO:0030694">
    <property type="term" value="C:bacterial-type flagellum basal body, rod"/>
    <property type="evidence" value="ECO:0007669"/>
    <property type="project" value="UniProtKB-UniRule"/>
</dbReference>
<protein>
    <recommendedName>
        <fullName evidence="3 6">Flagellar basal-body rod protein FlgC</fullName>
    </recommendedName>
</protein>
<reference evidence="9" key="1">
    <citation type="submission" date="2016-12" db="EMBL/GenBank/DDBJ databases">
        <title>Whole genome sequencing of Sphingomonas koreensis.</title>
        <authorList>
            <person name="Conlan S."/>
            <person name="Thomas P.J."/>
            <person name="Mullikin J."/>
            <person name="Palmore T.N."/>
            <person name="Frank K.M."/>
            <person name="Segre J.A."/>
        </authorList>
    </citation>
    <scope>NUCLEOTIDE SEQUENCE</scope>
    <source>
        <strain evidence="9">ABOJV</strain>
    </source>
</reference>
<evidence type="ECO:0000256" key="3">
    <source>
        <dbReference type="ARBA" id="ARBA00017941"/>
    </source>
</evidence>
<dbReference type="Proteomes" id="UP000287746">
    <property type="component" value="Unassembled WGS sequence"/>
</dbReference>
<evidence type="ECO:0000259" key="8">
    <source>
        <dbReference type="Pfam" id="PF06429"/>
    </source>
</evidence>
<keyword evidence="9" id="KW-0282">Flagellum</keyword>
<evidence type="ECO:0000256" key="1">
    <source>
        <dbReference type="ARBA" id="ARBA00004117"/>
    </source>
</evidence>
<evidence type="ECO:0000256" key="4">
    <source>
        <dbReference type="ARBA" id="ARBA00023143"/>
    </source>
</evidence>
<dbReference type="Pfam" id="PF00460">
    <property type="entry name" value="Flg_bb_rod"/>
    <property type="match status" value="1"/>
</dbReference>